<name>A0A6A7BDZ2_9PLEO</name>
<evidence type="ECO:0000256" key="2">
    <source>
        <dbReference type="ARBA" id="ARBA00010992"/>
    </source>
</evidence>
<dbReference type="EMBL" id="MU006294">
    <property type="protein sequence ID" value="KAF2853721.1"/>
    <property type="molecule type" value="Genomic_DNA"/>
</dbReference>
<keyword evidence="11" id="KW-1185">Reference proteome</keyword>
<keyword evidence="5 8" id="KW-1133">Transmembrane helix</keyword>
<dbReference type="InterPro" id="IPR050814">
    <property type="entry name" value="Myo-inositol_Transporter"/>
</dbReference>
<gene>
    <name evidence="10" type="ORF">T440DRAFT_465487</name>
</gene>
<feature type="transmembrane region" description="Helical" evidence="8">
    <location>
        <begin position="605"/>
        <end position="625"/>
    </location>
</feature>
<evidence type="ECO:0000256" key="7">
    <source>
        <dbReference type="SAM" id="MobiDB-lite"/>
    </source>
</evidence>
<evidence type="ECO:0000256" key="1">
    <source>
        <dbReference type="ARBA" id="ARBA00004141"/>
    </source>
</evidence>
<comment type="similarity">
    <text evidence="2">Belongs to the major facilitator superfamily. Sugar transporter (TC 2.A.1.1) family.</text>
</comment>
<dbReference type="GO" id="GO:0022857">
    <property type="term" value="F:transmembrane transporter activity"/>
    <property type="evidence" value="ECO:0007669"/>
    <property type="project" value="InterPro"/>
</dbReference>
<evidence type="ECO:0000256" key="3">
    <source>
        <dbReference type="ARBA" id="ARBA00022448"/>
    </source>
</evidence>
<feature type="transmembrane region" description="Helical" evidence="8">
    <location>
        <begin position="243"/>
        <end position="261"/>
    </location>
</feature>
<evidence type="ECO:0000256" key="8">
    <source>
        <dbReference type="SAM" id="Phobius"/>
    </source>
</evidence>
<feature type="compositionally biased region" description="Basic and acidic residues" evidence="7">
    <location>
        <begin position="367"/>
        <end position="385"/>
    </location>
</feature>
<dbReference type="PANTHER" id="PTHR48020:SF14">
    <property type="entry name" value="SUGAR TRANSPORTER, PUTATIVE-RELATED"/>
    <property type="match status" value="1"/>
</dbReference>
<feature type="transmembrane region" description="Helical" evidence="8">
    <location>
        <begin position="567"/>
        <end position="584"/>
    </location>
</feature>
<evidence type="ECO:0000256" key="6">
    <source>
        <dbReference type="ARBA" id="ARBA00023136"/>
    </source>
</evidence>
<dbReference type="GO" id="GO:0015798">
    <property type="term" value="P:myo-inositol transport"/>
    <property type="evidence" value="ECO:0007669"/>
    <property type="project" value="UniProtKB-ARBA"/>
</dbReference>
<keyword evidence="3" id="KW-0813">Transport</keyword>
<evidence type="ECO:0000256" key="5">
    <source>
        <dbReference type="ARBA" id="ARBA00022989"/>
    </source>
</evidence>
<feature type="domain" description="Major facilitator superfamily (MFS) profile" evidence="9">
    <location>
        <begin position="103"/>
        <end position="672"/>
    </location>
</feature>
<dbReference type="InterPro" id="IPR036259">
    <property type="entry name" value="MFS_trans_sf"/>
</dbReference>
<dbReference type="InterPro" id="IPR020846">
    <property type="entry name" value="MFS_dom"/>
</dbReference>
<dbReference type="PROSITE" id="PS50850">
    <property type="entry name" value="MFS"/>
    <property type="match status" value="1"/>
</dbReference>
<dbReference type="GO" id="GO:0016020">
    <property type="term" value="C:membrane"/>
    <property type="evidence" value="ECO:0007669"/>
    <property type="project" value="UniProtKB-SubCell"/>
</dbReference>
<organism evidence="10 11">
    <name type="scientific">Plenodomus tracheiphilus IPT5</name>
    <dbReference type="NCBI Taxonomy" id="1408161"/>
    <lineage>
        <taxon>Eukaryota</taxon>
        <taxon>Fungi</taxon>
        <taxon>Dikarya</taxon>
        <taxon>Ascomycota</taxon>
        <taxon>Pezizomycotina</taxon>
        <taxon>Dothideomycetes</taxon>
        <taxon>Pleosporomycetidae</taxon>
        <taxon>Pleosporales</taxon>
        <taxon>Pleosporineae</taxon>
        <taxon>Leptosphaeriaceae</taxon>
        <taxon>Plenodomus</taxon>
    </lineage>
</organism>
<evidence type="ECO:0000259" key="9">
    <source>
        <dbReference type="PROSITE" id="PS50850"/>
    </source>
</evidence>
<dbReference type="GO" id="GO:0015791">
    <property type="term" value="P:polyol transmembrane transport"/>
    <property type="evidence" value="ECO:0007669"/>
    <property type="project" value="UniProtKB-ARBA"/>
</dbReference>
<dbReference type="Pfam" id="PF00083">
    <property type="entry name" value="Sugar_tr"/>
    <property type="match status" value="2"/>
</dbReference>
<feature type="transmembrane region" description="Helical" evidence="8">
    <location>
        <begin position="180"/>
        <end position="197"/>
    </location>
</feature>
<dbReference type="InterPro" id="IPR005829">
    <property type="entry name" value="Sugar_transporter_CS"/>
</dbReference>
<feature type="region of interest" description="Disordered" evidence="7">
    <location>
        <begin position="348"/>
        <end position="396"/>
    </location>
</feature>
<feature type="transmembrane region" description="Helical" evidence="8">
    <location>
        <begin position="99"/>
        <end position="117"/>
    </location>
</feature>
<dbReference type="OrthoDB" id="6339427at2759"/>
<feature type="transmembrane region" description="Helical" evidence="8">
    <location>
        <begin position="473"/>
        <end position="493"/>
    </location>
</feature>
<dbReference type="InterPro" id="IPR003663">
    <property type="entry name" value="Sugar/inositol_transpt"/>
</dbReference>
<feature type="transmembrane region" description="Helical" evidence="8">
    <location>
        <begin position="513"/>
        <end position="532"/>
    </location>
</feature>
<dbReference type="AlphaFoldDB" id="A0A6A7BDZ2"/>
<feature type="transmembrane region" description="Helical" evidence="8">
    <location>
        <begin position="146"/>
        <end position="168"/>
    </location>
</feature>
<comment type="subcellular location">
    <subcellularLocation>
        <location evidence="1">Membrane</location>
        <topology evidence="1">Multi-pass membrane protein</topology>
    </subcellularLocation>
</comment>
<dbReference type="PROSITE" id="PS00217">
    <property type="entry name" value="SUGAR_TRANSPORT_2"/>
    <property type="match status" value="1"/>
</dbReference>
<protein>
    <submittedName>
        <fullName evidence="10">MFS general substrate transporter</fullName>
    </submittedName>
</protein>
<feature type="transmembrane region" description="Helical" evidence="8">
    <location>
        <begin position="645"/>
        <end position="668"/>
    </location>
</feature>
<dbReference type="Gene3D" id="1.20.1250.20">
    <property type="entry name" value="MFS general substrate transporter like domains"/>
    <property type="match status" value="2"/>
</dbReference>
<dbReference type="SUPFAM" id="SSF103473">
    <property type="entry name" value="MFS general substrate transporter"/>
    <property type="match status" value="1"/>
</dbReference>
<dbReference type="InterPro" id="IPR005828">
    <property type="entry name" value="MFS_sugar_transport-like"/>
</dbReference>
<dbReference type="PRINTS" id="PR00171">
    <property type="entry name" value="SUGRTRNSPORT"/>
</dbReference>
<evidence type="ECO:0000313" key="10">
    <source>
        <dbReference type="EMBL" id="KAF2853721.1"/>
    </source>
</evidence>
<keyword evidence="4 8" id="KW-0812">Transmembrane</keyword>
<keyword evidence="6 8" id="KW-0472">Membrane</keyword>
<dbReference type="Proteomes" id="UP000799423">
    <property type="component" value="Unassembled WGS sequence"/>
</dbReference>
<feature type="transmembrane region" description="Helical" evidence="8">
    <location>
        <begin position="539"/>
        <end position="561"/>
    </location>
</feature>
<proteinExistence type="inferred from homology"/>
<reference evidence="10" key="1">
    <citation type="submission" date="2020-01" db="EMBL/GenBank/DDBJ databases">
        <authorList>
            <consortium name="DOE Joint Genome Institute"/>
            <person name="Haridas S."/>
            <person name="Albert R."/>
            <person name="Binder M."/>
            <person name="Bloem J."/>
            <person name="Labutti K."/>
            <person name="Salamov A."/>
            <person name="Andreopoulos B."/>
            <person name="Baker S.E."/>
            <person name="Barry K."/>
            <person name="Bills G."/>
            <person name="Bluhm B.H."/>
            <person name="Cannon C."/>
            <person name="Castanera R."/>
            <person name="Culley D.E."/>
            <person name="Daum C."/>
            <person name="Ezra D."/>
            <person name="Gonzalez J.B."/>
            <person name="Henrissat B."/>
            <person name="Kuo A."/>
            <person name="Liang C."/>
            <person name="Lipzen A."/>
            <person name="Lutzoni F."/>
            <person name="Magnuson J."/>
            <person name="Mondo S."/>
            <person name="Nolan M."/>
            <person name="Ohm R."/>
            <person name="Pangilinan J."/>
            <person name="Park H.-J."/>
            <person name="Ramirez L."/>
            <person name="Alfaro M."/>
            <person name="Sun H."/>
            <person name="Tritt A."/>
            <person name="Yoshinaga Y."/>
            <person name="Zwiers L.-H."/>
            <person name="Turgeon B.G."/>
            <person name="Goodwin S.B."/>
            <person name="Spatafora J.W."/>
            <person name="Crous P.W."/>
            <person name="Grigoriev I.V."/>
        </authorList>
    </citation>
    <scope>NUCLEOTIDE SEQUENCE</scope>
    <source>
        <strain evidence="10">IPT5</strain>
    </source>
</reference>
<evidence type="ECO:0000256" key="4">
    <source>
        <dbReference type="ARBA" id="ARBA00022692"/>
    </source>
</evidence>
<dbReference type="PANTHER" id="PTHR48020">
    <property type="entry name" value="PROTON MYO-INOSITOL COTRANSPORTER"/>
    <property type="match status" value="1"/>
</dbReference>
<feature type="compositionally biased region" description="Polar residues" evidence="7">
    <location>
        <begin position="354"/>
        <end position="365"/>
    </location>
</feature>
<sequence length="769" mass="86022">MSIRTRSRKWRESNSRDIGCEIDNPLAHLSRKRLRRSAKEFAERINVDSPDFDFWIKAALVARYQQVAHLCGRIRGITPLEKVAIEKQRSQGFWQQPRPLRVTIVTLCLAAIIQGWVQTGLNGANNTWPDELLGSGPGLPKQTREIWIFGGVNAVLYFSASILGCFFSDPLQSLILGRRGALFFSACLCIGGAIGSAFSQSWIQLLCCRIVLGAAMGAKASVAPIYGAEVSPTHLRGALVMNWQLYDTLGILFGFAANLIVSQTGNGKWRYEVASVAIPALVLLSIVWTVPESPRYLLKNGRYKDSFASFCAIRETPLQAAAELFYANAQIQAEMRLLGRAQHCTKEAVEQQKQHSNGKTIQPSNGDAEKALSEQRSNLEADVSRPMDPAGPRLSVQLPCTPDPNAVMEDRYQESTVNGCLPLPARFRRLWNFVMSSPTDDNLEEYQRCVKTSLYITRLIELFRIPRIRRATVAALVVMISQQLCGINVLQFYSTTFFRGESSNLGDLRSPGLSLGFGFANFVFTFPVYGFIDRRGRRFLLLSSYPGMIISMLGACLSYRIADETRSHVVVVIFMFCFIFFYSWGQGPVPFAYSSEVFPLLNREAGMSLAVFANLFGAGILALIVPQLVRALSTDPHDDNDLESGLSVLLGIFTGLCMVALILIFFFVPETSGATFGSSDEAQGLNHVSLEELNYIFDVKTRKHVSYQVAAMIPWAWDMCVWRFQRMFGRKKKDDRPEDPYPFYSWVKAEEVDELGEEITEQRTGSESH</sequence>
<accession>A0A6A7BDZ2</accession>
<evidence type="ECO:0000313" key="11">
    <source>
        <dbReference type="Proteomes" id="UP000799423"/>
    </source>
</evidence>